<name>A0A103Y762_CYNCS</name>
<organism evidence="1 2">
    <name type="scientific">Cynara cardunculus var. scolymus</name>
    <name type="common">Globe artichoke</name>
    <name type="synonym">Cynara scolymus</name>
    <dbReference type="NCBI Taxonomy" id="59895"/>
    <lineage>
        <taxon>Eukaryota</taxon>
        <taxon>Viridiplantae</taxon>
        <taxon>Streptophyta</taxon>
        <taxon>Embryophyta</taxon>
        <taxon>Tracheophyta</taxon>
        <taxon>Spermatophyta</taxon>
        <taxon>Magnoliopsida</taxon>
        <taxon>eudicotyledons</taxon>
        <taxon>Gunneridae</taxon>
        <taxon>Pentapetalae</taxon>
        <taxon>asterids</taxon>
        <taxon>campanulids</taxon>
        <taxon>Asterales</taxon>
        <taxon>Asteraceae</taxon>
        <taxon>Carduoideae</taxon>
        <taxon>Cardueae</taxon>
        <taxon>Carduinae</taxon>
        <taxon>Cynara</taxon>
    </lineage>
</organism>
<evidence type="ECO:0000313" key="1">
    <source>
        <dbReference type="EMBL" id="KVI03756.1"/>
    </source>
</evidence>
<dbReference type="GO" id="GO:0047631">
    <property type="term" value="F:ADP-ribose diphosphatase activity"/>
    <property type="evidence" value="ECO:0007669"/>
    <property type="project" value="TreeGrafter"/>
</dbReference>
<accession>A0A103Y762</accession>
<dbReference type="GO" id="GO:0051287">
    <property type="term" value="F:NAD binding"/>
    <property type="evidence" value="ECO:0007669"/>
    <property type="project" value="TreeGrafter"/>
</dbReference>
<proteinExistence type="predicted"/>
<protein>
    <submittedName>
        <fullName evidence="1">Uncharacterized protein</fullName>
    </submittedName>
</protein>
<dbReference type="Gramene" id="KVI03756">
    <property type="protein sequence ID" value="KVI03756"/>
    <property type="gene ID" value="Ccrd_017932"/>
</dbReference>
<dbReference type="PANTHER" id="PTHR13994">
    <property type="entry name" value="NUDIX HYDROLASE RELATED"/>
    <property type="match status" value="1"/>
</dbReference>
<evidence type="ECO:0000313" key="2">
    <source>
        <dbReference type="Proteomes" id="UP000243975"/>
    </source>
</evidence>
<dbReference type="InterPro" id="IPR003293">
    <property type="entry name" value="Nudix_hydrolase6-like"/>
</dbReference>
<comment type="caution">
    <text evidence="1">The sequence shown here is derived from an EMBL/GenBank/DDBJ whole genome shotgun (WGS) entry which is preliminary data.</text>
</comment>
<dbReference type="EMBL" id="LEKV01002332">
    <property type="protein sequence ID" value="KVI03756.1"/>
    <property type="molecule type" value="Genomic_DNA"/>
</dbReference>
<dbReference type="Proteomes" id="UP000243975">
    <property type="component" value="Unassembled WGS sequence"/>
</dbReference>
<reference evidence="1 2" key="1">
    <citation type="journal article" date="2016" name="Sci. Rep.">
        <title>The genome sequence of the outbreeding globe artichoke constructed de novo incorporating a phase-aware low-pass sequencing strategy of F1 progeny.</title>
        <authorList>
            <person name="Scaglione D."/>
            <person name="Reyes-Chin-Wo S."/>
            <person name="Acquadro A."/>
            <person name="Froenicke L."/>
            <person name="Portis E."/>
            <person name="Beitel C."/>
            <person name="Tirone M."/>
            <person name="Mauro R."/>
            <person name="Lo Monaco A."/>
            <person name="Mauromicale G."/>
            <person name="Faccioli P."/>
            <person name="Cattivelli L."/>
            <person name="Rieseberg L."/>
            <person name="Michelmore R."/>
            <person name="Lanteri S."/>
        </authorList>
    </citation>
    <scope>NUCLEOTIDE SEQUENCE [LARGE SCALE GENOMIC DNA]</scope>
    <source>
        <strain evidence="1">2C</strain>
    </source>
</reference>
<dbReference type="PANTHER" id="PTHR13994:SF26">
    <property type="entry name" value="NUDIX HYDROLASE 5-RELATED"/>
    <property type="match status" value="1"/>
</dbReference>
<dbReference type="GO" id="GO:0035529">
    <property type="term" value="F:NADH pyrophosphatase activity"/>
    <property type="evidence" value="ECO:0007669"/>
    <property type="project" value="TreeGrafter"/>
</dbReference>
<sequence length="83" mass="9441">MSYMDGVVHDKHIQDGGREWMPVEEYASLHFVKKNESFDRIAKICMGKKDNKYVGFTALPTSTATSAKKSYLYSNYQGHLSDS</sequence>
<gene>
    <name evidence="1" type="ORF">Ccrd_017932</name>
</gene>
<dbReference type="AlphaFoldDB" id="A0A103Y762"/>
<keyword evidence="2" id="KW-1185">Reference proteome</keyword>